<name>A0ABP0NVX7_9DINO</name>
<evidence type="ECO:0000313" key="2">
    <source>
        <dbReference type="Proteomes" id="UP001642484"/>
    </source>
</evidence>
<comment type="caution">
    <text evidence="1">The sequence shown here is derived from an EMBL/GenBank/DDBJ whole genome shotgun (WGS) entry which is preliminary data.</text>
</comment>
<keyword evidence="2" id="KW-1185">Reference proteome</keyword>
<proteinExistence type="predicted"/>
<dbReference type="EMBL" id="CAXAMN010022250">
    <property type="protein sequence ID" value="CAK9067641.1"/>
    <property type="molecule type" value="Genomic_DNA"/>
</dbReference>
<dbReference type="Proteomes" id="UP001642484">
    <property type="component" value="Unassembled WGS sequence"/>
</dbReference>
<accession>A0ABP0NVX7</accession>
<sequence length="138" mass="15343">MALSGFFKAPPGPVGKKIAIHAHVSACFEDGNFVVRIDEENIHSEDKEDSDPFEDGSLWEQEYKGTIQMEGSQFQLLVTESTRNGQFHGLEPPEVLLGEKCEESGHVKLQLPFGGCSDAEEPPLIWLTLREAERPEGF</sequence>
<gene>
    <name evidence="1" type="ORF">CCMP2556_LOCUS33232</name>
</gene>
<organism evidence="1 2">
    <name type="scientific">Durusdinium trenchii</name>
    <dbReference type="NCBI Taxonomy" id="1381693"/>
    <lineage>
        <taxon>Eukaryota</taxon>
        <taxon>Sar</taxon>
        <taxon>Alveolata</taxon>
        <taxon>Dinophyceae</taxon>
        <taxon>Suessiales</taxon>
        <taxon>Symbiodiniaceae</taxon>
        <taxon>Durusdinium</taxon>
    </lineage>
</organism>
<reference evidence="1 2" key="1">
    <citation type="submission" date="2024-02" db="EMBL/GenBank/DDBJ databases">
        <authorList>
            <person name="Chen Y."/>
            <person name="Shah S."/>
            <person name="Dougan E. K."/>
            <person name="Thang M."/>
            <person name="Chan C."/>
        </authorList>
    </citation>
    <scope>NUCLEOTIDE SEQUENCE [LARGE SCALE GENOMIC DNA]</scope>
</reference>
<protein>
    <submittedName>
        <fullName evidence="1">Uncharacterized protein</fullName>
    </submittedName>
</protein>
<evidence type="ECO:0000313" key="1">
    <source>
        <dbReference type="EMBL" id="CAK9067641.1"/>
    </source>
</evidence>